<dbReference type="AlphaFoldDB" id="A0A0F9S6A4"/>
<reference evidence="1" key="1">
    <citation type="journal article" date="2015" name="Nature">
        <title>Complex archaea that bridge the gap between prokaryotes and eukaryotes.</title>
        <authorList>
            <person name="Spang A."/>
            <person name="Saw J.H."/>
            <person name="Jorgensen S.L."/>
            <person name="Zaremba-Niedzwiedzka K."/>
            <person name="Martijn J."/>
            <person name="Lind A.E."/>
            <person name="van Eijk R."/>
            <person name="Schleper C."/>
            <person name="Guy L."/>
            <person name="Ettema T.J."/>
        </authorList>
    </citation>
    <scope>NUCLEOTIDE SEQUENCE</scope>
</reference>
<name>A0A0F9S6A4_9ZZZZ</name>
<accession>A0A0F9S6A4</accession>
<evidence type="ECO:0000313" key="1">
    <source>
        <dbReference type="EMBL" id="KKN24833.1"/>
    </source>
</evidence>
<organism evidence="1">
    <name type="scientific">marine sediment metagenome</name>
    <dbReference type="NCBI Taxonomy" id="412755"/>
    <lineage>
        <taxon>unclassified sequences</taxon>
        <taxon>metagenomes</taxon>
        <taxon>ecological metagenomes</taxon>
    </lineage>
</organism>
<protein>
    <submittedName>
        <fullName evidence="1">Uncharacterized protein</fullName>
    </submittedName>
</protein>
<comment type="caution">
    <text evidence="1">The sequence shown here is derived from an EMBL/GenBank/DDBJ whole genome shotgun (WGS) entry which is preliminary data.</text>
</comment>
<dbReference type="EMBL" id="LAZR01002851">
    <property type="protein sequence ID" value="KKN24833.1"/>
    <property type="molecule type" value="Genomic_DNA"/>
</dbReference>
<gene>
    <name evidence="1" type="ORF">LCGC14_0890730</name>
</gene>
<proteinExistence type="predicted"/>
<sequence>MKVQASSNLSSYYDTESHEMVYHVGDVIEMVIEDGVASVPKSPMLGYRPLDVSGIIVEDRVPPSPLLVSAMYEATLRLRY</sequence>